<dbReference type="InterPro" id="IPR056884">
    <property type="entry name" value="NPHP3-like_N"/>
</dbReference>
<dbReference type="GO" id="GO:0005886">
    <property type="term" value="C:plasma membrane"/>
    <property type="evidence" value="ECO:0007669"/>
    <property type="project" value="TreeGrafter"/>
</dbReference>
<dbReference type="SUPFAM" id="SSF47473">
    <property type="entry name" value="EF-hand"/>
    <property type="match status" value="1"/>
</dbReference>
<organism evidence="5 6">
    <name type="scientific">Amanita muscaria (strain Koide BX008)</name>
    <dbReference type="NCBI Taxonomy" id="946122"/>
    <lineage>
        <taxon>Eukaryota</taxon>
        <taxon>Fungi</taxon>
        <taxon>Dikarya</taxon>
        <taxon>Basidiomycota</taxon>
        <taxon>Agaricomycotina</taxon>
        <taxon>Agaricomycetes</taxon>
        <taxon>Agaricomycetidae</taxon>
        <taxon>Agaricales</taxon>
        <taxon>Pluteineae</taxon>
        <taxon>Amanitaceae</taxon>
        <taxon>Amanita</taxon>
    </lineage>
</organism>
<accession>A0A0C2X8F8</accession>
<dbReference type="InterPro" id="IPR002048">
    <property type="entry name" value="EF_hand_dom"/>
</dbReference>
<keyword evidence="6" id="KW-1185">Reference proteome</keyword>
<feature type="compositionally biased region" description="Basic and acidic residues" evidence="2">
    <location>
        <begin position="1"/>
        <end position="12"/>
    </location>
</feature>
<sequence length="505" mass="56766">MEETHPSSDHMAVDNFEGSYTRGLPSTATSPEAPNVATFNNNQDSHTPYQNRTDPWDSAPNTASMFSSAQRFNISGQPHFVNIANINQLSNLGGSQGLENFQKSVSPNALHDSSAQELDRQVQQSLRKNTLKQLQDWTDNPIVTEHIIWINGSASIGKTAIALDIAWTRREKVAATFFFSRTDASRNDGNRLFPTLAWQFMISIPDIKKHIIHSINERPDMQNKGVEAQFEYLIAQPFAAMKETTSAMGLSGLVVVIDGIDECIDIRLQRRILKVIGNAIQDRRVPLRFIISSRPDAHIQETFHQFQWPVFCIDLAKSSPTEEIRKREEEIEKREEEIRKRETAVGKREEAVGEREEAVGKREEEIRKREGTKIPTGPSSFPGPPPTATAQWDVSPQQKALADKSFNGLDVHNRGYIESDVAVPFMQQSMLPEEDLARIWDLADFDHTGRLTRDGFALAVHFIRNRLSGLELPAPPPSFRNGSTANPTPCSCHNDNRPPPIVVCW</sequence>
<dbReference type="SMART" id="SM00027">
    <property type="entry name" value="EH"/>
    <property type="match status" value="1"/>
</dbReference>
<keyword evidence="1" id="KW-0677">Repeat</keyword>
<protein>
    <recommendedName>
        <fullName evidence="7">NACHT domain-containing protein</fullName>
    </recommendedName>
</protein>
<dbReference type="EMBL" id="KN818245">
    <property type="protein sequence ID" value="KIL65023.1"/>
    <property type="molecule type" value="Genomic_DNA"/>
</dbReference>
<dbReference type="InterPro" id="IPR011992">
    <property type="entry name" value="EF-hand-dom_pair"/>
</dbReference>
<dbReference type="SUPFAM" id="SSF52540">
    <property type="entry name" value="P-loop containing nucleoside triphosphate hydrolases"/>
    <property type="match status" value="1"/>
</dbReference>
<evidence type="ECO:0008006" key="7">
    <source>
        <dbReference type="Google" id="ProtNLM"/>
    </source>
</evidence>
<evidence type="ECO:0000259" key="4">
    <source>
        <dbReference type="PROSITE" id="PS50222"/>
    </source>
</evidence>
<dbReference type="InterPro" id="IPR000261">
    <property type="entry name" value="EH_dom"/>
</dbReference>
<dbReference type="GO" id="GO:0006897">
    <property type="term" value="P:endocytosis"/>
    <property type="evidence" value="ECO:0007669"/>
    <property type="project" value="TreeGrafter"/>
</dbReference>
<dbReference type="GO" id="GO:0055038">
    <property type="term" value="C:recycling endosome membrane"/>
    <property type="evidence" value="ECO:0007669"/>
    <property type="project" value="UniProtKB-SubCell"/>
</dbReference>
<dbReference type="OrthoDB" id="5967843at2759"/>
<dbReference type="Pfam" id="PF12763">
    <property type="entry name" value="EH"/>
    <property type="match status" value="1"/>
</dbReference>
<feature type="domain" description="EH" evidence="3">
    <location>
        <begin position="398"/>
        <end position="478"/>
    </location>
</feature>
<evidence type="ECO:0000313" key="6">
    <source>
        <dbReference type="Proteomes" id="UP000054549"/>
    </source>
</evidence>
<proteinExistence type="predicted"/>
<feature type="region of interest" description="Disordered" evidence="2">
    <location>
        <begin position="322"/>
        <end position="367"/>
    </location>
</feature>
<evidence type="ECO:0000256" key="1">
    <source>
        <dbReference type="ARBA" id="ARBA00022737"/>
    </source>
</evidence>
<feature type="domain" description="EF-hand" evidence="4">
    <location>
        <begin position="431"/>
        <end position="466"/>
    </location>
</feature>
<evidence type="ECO:0000313" key="5">
    <source>
        <dbReference type="EMBL" id="KIL65023.1"/>
    </source>
</evidence>
<gene>
    <name evidence="5" type="ORF">M378DRAFT_556648</name>
</gene>
<dbReference type="InParanoid" id="A0A0C2X8F8"/>
<dbReference type="STRING" id="946122.A0A0C2X8F8"/>
<evidence type="ECO:0000256" key="2">
    <source>
        <dbReference type="SAM" id="MobiDB-lite"/>
    </source>
</evidence>
<feature type="region of interest" description="Disordered" evidence="2">
    <location>
        <begin position="1"/>
        <end position="63"/>
    </location>
</feature>
<dbReference type="PROSITE" id="PS50031">
    <property type="entry name" value="EH"/>
    <property type="match status" value="1"/>
</dbReference>
<feature type="compositionally biased region" description="Polar residues" evidence="2">
    <location>
        <begin position="24"/>
        <end position="63"/>
    </location>
</feature>
<dbReference type="Gene3D" id="1.10.238.10">
    <property type="entry name" value="EF-hand"/>
    <property type="match status" value="1"/>
</dbReference>
<feature type="region of interest" description="Disordered" evidence="2">
    <location>
        <begin position="372"/>
        <end position="391"/>
    </location>
</feature>
<dbReference type="Pfam" id="PF24883">
    <property type="entry name" value="NPHP3_N"/>
    <property type="match status" value="1"/>
</dbReference>
<dbReference type="HOGENOM" id="CLU_539634_0_0_1"/>
<evidence type="ECO:0000259" key="3">
    <source>
        <dbReference type="PROSITE" id="PS50031"/>
    </source>
</evidence>
<dbReference type="CDD" id="cd00052">
    <property type="entry name" value="EH"/>
    <property type="match status" value="1"/>
</dbReference>
<dbReference type="GO" id="GO:0016197">
    <property type="term" value="P:endosomal transport"/>
    <property type="evidence" value="ECO:0007669"/>
    <property type="project" value="TreeGrafter"/>
</dbReference>
<dbReference type="Gene3D" id="3.40.50.300">
    <property type="entry name" value="P-loop containing nucleotide triphosphate hydrolases"/>
    <property type="match status" value="1"/>
</dbReference>
<dbReference type="Proteomes" id="UP000054549">
    <property type="component" value="Unassembled WGS sequence"/>
</dbReference>
<reference evidence="5 6" key="1">
    <citation type="submission" date="2014-04" db="EMBL/GenBank/DDBJ databases">
        <title>Evolutionary Origins and Diversification of the Mycorrhizal Mutualists.</title>
        <authorList>
            <consortium name="DOE Joint Genome Institute"/>
            <consortium name="Mycorrhizal Genomics Consortium"/>
            <person name="Kohler A."/>
            <person name="Kuo A."/>
            <person name="Nagy L.G."/>
            <person name="Floudas D."/>
            <person name="Copeland A."/>
            <person name="Barry K.W."/>
            <person name="Cichocki N."/>
            <person name="Veneault-Fourrey C."/>
            <person name="LaButti K."/>
            <person name="Lindquist E.A."/>
            <person name="Lipzen A."/>
            <person name="Lundell T."/>
            <person name="Morin E."/>
            <person name="Murat C."/>
            <person name="Riley R."/>
            <person name="Ohm R."/>
            <person name="Sun H."/>
            <person name="Tunlid A."/>
            <person name="Henrissat B."/>
            <person name="Grigoriev I.V."/>
            <person name="Hibbett D.S."/>
            <person name="Martin F."/>
        </authorList>
    </citation>
    <scope>NUCLEOTIDE SEQUENCE [LARGE SCALE GENOMIC DNA]</scope>
    <source>
        <strain evidence="5 6">Koide BX008</strain>
    </source>
</reference>
<dbReference type="GO" id="GO:0005509">
    <property type="term" value="F:calcium ion binding"/>
    <property type="evidence" value="ECO:0007669"/>
    <property type="project" value="InterPro"/>
</dbReference>
<dbReference type="PANTHER" id="PTHR11216">
    <property type="entry name" value="EH DOMAIN"/>
    <property type="match status" value="1"/>
</dbReference>
<dbReference type="InterPro" id="IPR027417">
    <property type="entry name" value="P-loop_NTPase"/>
</dbReference>
<dbReference type="PROSITE" id="PS50222">
    <property type="entry name" value="EF_HAND_2"/>
    <property type="match status" value="1"/>
</dbReference>
<dbReference type="AlphaFoldDB" id="A0A0C2X8F8"/>
<dbReference type="PANTHER" id="PTHR11216:SF170">
    <property type="entry name" value="DYNAMIN ASSOCIATED PROTEIN 160, ISOFORM D"/>
    <property type="match status" value="1"/>
</dbReference>
<name>A0A0C2X8F8_AMAMK</name>